<keyword evidence="4" id="KW-0378">Hydrolase</keyword>
<dbReference type="GO" id="GO:0008967">
    <property type="term" value="F:phosphoglycolate phosphatase activity"/>
    <property type="evidence" value="ECO:0007669"/>
    <property type="project" value="TreeGrafter"/>
</dbReference>
<keyword evidence="5" id="KW-0460">Magnesium</keyword>
<dbReference type="GO" id="GO:0019700">
    <property type="term" value="P:organic phosphonate catabolic process"/>
    <property type="evidence" value="ECO:0007669"/>
    <property type="project" value="InterPro"/>
</dbReference>
<dbReference type="EMBL" id="CAJFCJ010000003">
    <property type="protein sequence ID" value="CAD5113315.1"/>
    <property type="molecule type" value="Genomic_DNA"/>
</dbReference>
<dbReference type="InterPro" id="IPR023198">
    <property type="entry name" value="PGP-like_dom2"/>
</dbReference>
<dbReference type="PANTHER" id="PTHR43434:SF19">
    <property type="entry name" value="PHOSPHONOACETALDEHYDE HYDROLASE"/>
    <property type="match status" value="1"/>
</dbReference>
<organism evidence="7 8">
    <name type="scientific">Dimorphilus gyrociliatus</name>
    <dbReference type="NCBI Taxonomy" id="2664684"/>
    <lineage>
        <taxon>Eukaryota</taxon>
        <taxon>Metazoa</taxon>
        <taxon>Spiralia</taxon>
        <taxon>Lophotrochozoa</taxon>
        <taxon>Annelida</taxon>
        <taxon>Polychaeta</taxon>
        <taxon>Polychaeta incertae sedis</taxon>
        <taxon>Dinophilidae</taxon>
        <taxon>Dimorphilus</taxon>
    </lineage>
</organism>
<name>A0A7I8VFL1_9ANNE</name>
<evidence type="ECO:0000256" key="6">
    <source>
        <dbReference type="ARBA" id="ARBA00023270"/>
    </source>
</evidence>
<evidence type="ECO:0000313" key="7">
    <source>
        <dbReference type="EMBL" id="CAD5113315.1"/>
    </source>
</evidence>
<dbReference type="GO" id="GO:0005829">
    <property type="term" value="C:cytosol"/>
    <property type="evidence" value="ECO:0007669"/>
    <property type="project" value="TreeGrafter"/>
</dbReference>
<dbReference type="OrthoDB" id="40579at2759"/>
<evidence type="ECO:0000256" key="1">
    <source>
        <dbReference type="ARBA" id="ARBA00001946"/>
    </source>
</evidence>
<sequence>MSRLRTAYQFSRRYTGRVKAVILDWSGTTADKYVIAPAVVFAHVFEKAGVPISMSEAREPMGIRKDLHIATICNNPSVRQRWFNAKGRYPNQGDVEEMYKNYIPAQLECLPKYTDLIPGAAKSIKTLRDGYGIKVGSTTGFSRPMVDILVEGARKQGLDFDATVAGDEVINGSRPKPFMIYKNMDLMNVHPIQSVIKVDDTTSGVGEALEAGCWGVGVARYSNYMDINSFEEEENYTREEIEARTEKSKQKLRETGVHYVIDSIAELPAVVEDINERLARGEQP</sequence>
<protein>
    <submittedName>
        <fullName evidence="7">Uncharacterized protein</fullName>
    </submittedName>
</protein>
<dbReference type="Proteomes" id="UP000549394">
    <property type="component" value="Unassembled WGS sequence"/>
</dbReference>
<dbReference type="GO" id="GO:0006281">
    <property type="term" value="P:DNA repair"/>
    <property type="evidence" value="ECO:0007669"/>
    <property type="project" value="TreeGrafter"/>
</dbReference>
<dbReference type="FunFam" id="1.10.150.240:FF:000006">
    <property type="entry name" value="Phosphonoacetaldehyde hydrolase"/>
    <property type="match status" value="1"/>
</dbReference>
<keyword evidence="8" id="KW-1185">Reference proteome</keyword>
<comment type="cofactor">
    <cofactor evidence="1">
        <name>Mg(2+)</name>
        <dbReference type="ChEBI" id="CHEBI:18420"/>
    </cofactor>
</comment>
<evidence type="ECO:0000256" key="2">
    <source>
        <dbReference type="ARBA" id="ARBA00011738"/>
    </source>
</evidence>
<evidence type="ECO:0000256" key="3">
    <source>
        <dbReference type="ARBA" id="ARBA00022723"/>
    </source>
</evidence>
<dbReference type="HAMAP" id="MF_01375">
    <property type="entry name" value="PhnX"/>
    <property type="match status" value="1"/>
</dbReference>
<accession>A0A7I8VFL1</accession>
<gene>
    <name evidence="7" type="ORF">DGYR_LOCUS2332</name>
</gene>
<dbReference type="Pfam" id="PF13419">
    <property type="entry name" value="HAD_2"/>
    <property type="match status" value="1"/>
</dbReference>
<evidence type="ECO:0000313" key="8">
    <source>
        <dbReference type="Proteomes" id="UP000549394"/>
    </source>
</evidence>
<dbReference type="NCBIfam" id="TIGR01422">
    <property type="entry name" value="phosphonatase"/>
    <property type="match status" value="1"/>
</dbReference>
<dbReference type="SFLD" id="SFLDG01129">
    <property type="entry name" value="C1.5:_HAD__Beta-PGM__Phosphata"/>
    <property type="match status" value="1"/>
</dbReference>
<dbReference type="Gene3D" id="3.40.50.1000">
    <property type="entry name" value="HAD superfamily/HAD-like"/>
    <property type="match status" value="1"/>
</dbReference>
<dbReference type="InterPro" id="IPR023214">
    <property type="entry name" value="HAD_sf"/>
</dbReference>
<keyword evidence="3" id="KW-0479">Metal-binding</keyword>
<dbReference type="InterPro" id="IPR036412">
    <property type="entry name" value="HAD-like_sf"/>
</dbReference>
<dbReference type="Gene3D" id="1.10.150.240">
    <property type="entry name" value="Putative phosphatase, domain 2"/>
    <property type="match status" value="1"/>
</dbReference>
<dbReference type="InterPro" id="IPR041492">
    <property type="entry name" value="HAD_2"/>
</dbReference>
<dbReference type="GO" id="GO:0050194">
    <property type="term" value="F:phosphonoacetaldehyde hydrolase activity"/>
    <property type="evidence" value="ECO:0007669"/>
    <property type="project" value="InterPro"/>
</dbReference>
<dbReference type="InterPro" id="IPR050155">
    <property type="entry name" value="HAD-like_hydrolase_sf"/>
</dbReference>
<evidence type="ECO:0000256" key="5">
    <source>
        <dbReference type="ARBA" id="ARBA00022842"/>
    </source>
</evidence>
<dbReference type="SUPFAM" id="SSF56784">
    <property type="entry name" value="HAD-like"/>
    <property type="match status" value="1"/>
</dbReference>
<reference evidence="7 8" key="1">
    <citation type="submission" date="2020-08" db="EMBL/GenBank/DDBJ databases">
        <authorList>
            <person name="Hejnol A."/>
        </authorList>
    </citation>
    <scope>NUCLEOTIDE SEQUENCE [LARGE SCALE GENOMIC DNA]</scope>
</reference>
<comment type="caution">
    <text evidence="7">The sequence shown here is derived from an EMBL/GenBank/DDBJ whole genome shotgun (WGS) entry which is preliminary data.</text>
</comment>
<dbReference type="GO" id="GO:0046872">
    <property type="term" value="F:metal ion binding"/>
    <property type="evidence" value="ECO:0007669"/>
    <property type="project" value="UniProtKB-KW"/>
</dbReference>
<evidence type="ECO:0000256" key="4">
    <source>
        <dbReference type="ARBA" id="ARBA00022801"/>
    </source>
</evidence>
<comment type="subunit">
    <text evidence="2">Homodimer.</text>
</comment>
<dbReference type="InterPro" id="IPR006323">
    <property type="entry name" value="Phosphonoacetald_hydro"/>
</dbReference>
<keyword evidence="6" id="KW-0704">Schiff base</keyword>
<dbReference type="SFLD" id="SFLDS00003">
    <property type="entry name" value="Haloacid_Dehalogenase"/>
    <property type="match status" value="1"/>
</dbReference>
<proteinExistence type="inferred from homology"/>
<dbReference type="AlphaFoldDB" id="A0A7I8VFL1"/>
<dbReference type="PANTHER" id="PTHR43434">
    <property type="entry name" value="PHOSPHOGLYCOLATE PHOSPHATASE"/>
    <property type="match status" value="1"/>
</dbReference>